<dbReference type="Proteomes" id="UP000036471">
    <property type="component" value="Unassembled WGS sequence"/>
</dbReference>
<dbReference type="EMBL" id="JTHG01000024">
    <property type="protein sequence ID" value="KMO26268.1"/>
    <property type="molecule type" value="Genomic_DNA"/>
</dbReference>
<dbReference type="RefSeq" id="WP_048429596.1">
    <property type="nucleotide sequence ID" value="NZ_JTHF01000185.1"/>
</dbReference>
<reference evidence="1 2" key="1">
    <citation type="submission" date="2014-11" db="EMBL/GenBank/DDBJ databases">
        <title>Comparative genomics of Methylobacterium species.</title>
        <authorList>
            <person name="Chaudhry V."/>
            <person name="Patil P.B."/>
        </authorList>
    </citation>
    <scope>NUCLEOTIDE SEQUENCE [LARGE SCALE GENOMIC DNA]</scope>
    <source>
        <strain evidence="1 2">SE3.6</strain>
    </source>
</reference>
<keyword evidence="2" id="KW-1185">Reference proteome</keyword>
<evidence type="ECO:0000313" key="2">
    <source>
        <dbReference type="Proteomes" id="UP000036471"/>
    </source>
</evidence>
<organism evidence="1 2">
    <name type="scientific">Methylobacterium indicum</name>
    <dbReference type="NCBI Taxonomy" id="1775910"/>
    <lineage>
        <taxon>Bacteria</taxon>
        <taxon>Pseudomonadati</taxon>
        <taxon>Pseudomonadota</taxon>
        <taxon>Alphaproteobacteria</taxon>
        <taxon>Hyphomicrobiales</taxon>
        <taxon>Methylobacteriaceae</taxon>
        <taxon>Methylobacterium</taxon>
    </lineage>
</organism>
<evidence type="ECO:0000313" key="1">
    <source>
        <dbReference type="EMBL" id="KMO26268.1"/>
    </source>
</evidence>
<comment type="caution">
    <text evidence="1">The sequence shown here is derived from an EMBL/GenBank/DDBJ whole genome shotgun (WGS) entry which is preliminary data.</text>
</comment>
<name>A0ABR5HHX6_9HYPH</name>
<sequence>MAPTRSVTMPVFNKAVPTHHANLMMQYMVGIKLRSMLPHIILSGFNMPDWDISHPHVDAQRYKRKCDLSPEQHVEFVRIQYLANAGVFDYFNWHGYGQRLDNFPQKDICRALFHQDDSIGKAYDADHIVCPVRGGEVMTGVHPGYPVVPVDFYEEVIREKRLRPVFMGQISDNVYVDELRRRFPDAVFHPSQGPVADFQTIRKARNIILSVSTFAWLAAWLSDAETIVMPLFGIFDSKAFPYHDLVPVAERQYEFYDFPVQPAVELSQLIEAHRQISGLWKPVSADNLMRF</sequence>
<gene>
    <name evidence="1" type="ORF">QR79_03270</name>
</gene>
<proteinExistence type="predicted"/>
<accession>A0ABR5HHX6</accession>
<evidence type="ECO:0008006" key="3">
    <source>
        <dbReference type="Google" id="ProtNLM"/>
    </source>
</evidence>
<protein>
    <recommendedName>
        <fullName evidence="3">Glycosyltransferase</fullName>
    </recommendedName>
</protein>